<protein>
    <recommendedName>
        <fullName evidence="6">Mif2/CENP-C cupin domain-containing protein</fullName>
    </recommendedName>
</protein>
<feature type="compositionally biased region" description="Acidic residues" evidence="4">
    <location>
        <begin position="29"/>
        <end position="40"/>
    </location>
</feature>
<accession>A0A024ULE9</accession>
<dbReference type="GO" id="GO:0005634">
    <property type="term" value="C:nucleus"/>
    <property type="evidence" value="ECO:0007669"/>
    <property type="project" value="UniProtKB-SubCell"/>
</dbReference>
<proteinExistence type="inferred from homology"/>
<evidence type="ECO:0000256" key="3">
    <source>
        <dbReference type="ARBA" id="ARBA00023242"/>
    </source>
</evidence>
<feature type="region of interest" description="Disordered" evidence="4">
    <location>
        <begin position="29"/>
        <end position="92"/>
    </location>
</feature>
<dbReference type="InterPro" id="IPR028386">
    <property type="entry name" value="CENP-C/Mif2/cnp3"/>
</dbReference>
<keyword evidence="3" id="KW-0539">Nucleus</keyword>
<evidence type="ECO:0000256" key="2">
    <source>
        <dbReference type="ARBA" id="ARBA00010291"/>
    </source>
</evidence>
<dbReference type="VEuPathDB" id="FungiDB:H310_02874"/>
<feature type="region of interest" description="Disordered" evidence="4">
    <location>
        <begin position="109"/>
        <end position="541"/>
    </location>
</feature>
<feature type="region of interest" description="Disordered" evidence="4">
    <location>
        <begin position="601"/>
        <end position="623"/>
    </location>
</feature>
<feature type="compositionally biased region" description="Basic residues" evidence="4">
    <location>
        <begin position="609"/>
        <end position="619"/>
    </location>
</feature>
<dbReference type="PANTHER" id="PTHR16684">
    <property type="entry name" value="CENTROMERE PROTEIN C"/>
    <property type="match status" value="1"/>
</dbReference>
<name>A0A024ULE9_9STRA</name>
<dbReference type="GO" id="GO:0051455">
    <property type="term" value="P:spindle attachment to meiosis I kinetochore"/>
    <property type="evidence" value="ECO:0007669"/>
    <property type="project" value="TreeGrafter"/>
</dbReference>
<dbReference type="GO" id="GO:0051315">
    <property type="term" value="P:attachment of mitotic spindle microtubules to kinetochore"/>
    <property type="evidence" value="ECO:0007669"/>
    <property type="project" value="TreeGrafter"/>
</dbReference>
<reference evidence="5" key="1">
    <citation type="submission" date="2013-12" db="EMBL/GenBank/DDBJ databases">
        <title>The Genome Sequence of Aphanomyces invadans NJM9701.</title>
        <authorList>
            <consortium name="The Broad Institute Genomics Platform"/>
            <person name="Russ C."/>
            <person name="Tyler B."/>
            <person name="van West P."/>
            <person name="Dieguez-Uribeondo J."/>
            <person name="Young S.K."/>
            <person name="Zeng Q."/>
            <person name="Gargeya S."/>
            <person name="Fitzgerald M."/>
            <person name="Abouelleil A."/>
            <person name="Alvarado L."/>
            <person name="Chapman S.B."/>
            <person name="Gainer-Dewar J."/>
            <person name="Goldberg J."/>
            <person name="Griggs A."/>
            <person name="Gujja S."/>
            <person name="Hansen M."/>
            <person name="Howarth C."/>
            <person name="Imamovic A."/>
            <person name="Ireland A."/>
            <person name="Larimer J."/>
            <person name="McCowan C."/>
            <person name="Murphy C."/>
            <person name="Pearson M."/>
            <person name="Poon T.W."/>
            <person name="Priest M."/>
            <person name="Roberts A."/>
            <person name="Saif S."/>
            <person name="Shea T."/>
            <person name="Sykes S."/>
            <person name="Wortman J."/>
            <person name="Nusbaum C."/>
            <person name="Birren B."/>
        </authorList>
    </citation>
    <scope>NUCLEOTIDE SEQUENCE [LARGE SCALE GENOMIC DNA]</scope>
    <source>
        <strain evidence="5">NJM9701</strain>
    </source>
</reference>
<dbReference type="OrthoDB" id="1939643at2759"/>
<comment type="similarity">
    <text evidence="2">Belongs to the CENP-C/MIF2 family.</text>
</comment>
<dbReference type="Gene3D" id="2.60.120.10">
    <property type="entry name" value="Jelly Rolls"/>
    <property type="match status" value="1"/>
</dbReference>
<dbReference type="GeneID" id="20079924"/>
<feature type="compositionally biased region" description="Polar residues" evidence="4">
    <location>
        <begin position="202"/>
        <end position="220"/>
    </location>
</feature>
<dbReference type="AlphaFoldDB" id="A0A024ULE9"/>
<dbReference type="GO" id="GO:0019237">
    <property type="term" value="F:centromeric DNA binding"/>
    <property type="evidence" value="ECO:0007669"/>
    <property type="project" value="InterPro"/>
</dbReference>
<dbReference type="STRING" id="157072.A0A024ULE9"/>
<dbReference type="GO" id="GO:0051382">
    <property type="term" value="P:kinetochore assembly"/>
    <property type="evidence" value="ECO:0007669"/>
    <property type="project" value="InterPro"/>
</dbReference>
<dbReference type="EMBL" id="KI913955">
    <property type="protein sequence ID" value="ETW06692.1"/>
    <property type="molecule type" value="Genomic_DNA"/>
</dbReference>
<comment type="subcellular location">
    <subcellularLocation>
        <location evidence="1">Nucleus</location>
    </subcellularLocation>
</comment>
<evidence type="ECO:0000256" key="1">
    <source>
        <dbReference type="ARBA" id="ARBA00004123"/>
    </source>
</evidence>
<evidence type="ECO:0000313" key="5">
    <source>
        <dbReference type="EMBL" id="ETW06692.1"/>
    </source>
</evidence>
<sequence>MSGARAKPAIGRHFGTVVRNDVRRDSNGFEDIDDFWDDDTSSAANDSTTDIERSRDAFEFSSRATKSSGTKPVLRTPKKGADLTPKVNRNSDGFEDIHDFWAEARASANELSPTAGHTNDSVELGGTDLDASGITLQPAKAVPPLSAKKHKHLNRRQRRHTLDGAPQPTNEGINDKEQQAASQPPPSSTAITPPFARRPKFPSSSITASVIIPTSTTQPMESIPTKHEPSPQTPLRQREDSDVYSFSNMSSPASTVKSTDSNSPQTSFMVSPTLTPLRREHRNVLSTPSPTPTEIRAMTPLSPGRANDVDHSMVASEQDESRLDDAQNDAMPRLPSESQLEHRESVASINSPAGSPASTTNRESVSQTNDLDASRYLEQNDVEDDEAVMPKLPTRKLVPKLSTPEKLTVRKNRRTSSDEEADIPAKTPLKNNRKRPVEQEDFEFGMPSPQEDGDPFLGNLTPISPFEDHTLHTPPSTKTKQRPPMKKKSQAVSAKTQKTVNVAKVKKRNKSAEVESDFESSFALTDQSRMDSESEAENDITVLSNADAIRYDSDNDESGVRRSKRRRIKPLAWYKCERPVYERRQSGVGLILPTISHIERAGTNTPAKRQPHKSSHKSKTTPFPIDDLPSEYSYLATDTGNIWDELNSDTKKTRVIGRSKASEVFALPGIEGLPCGYAGQTFNLPGGPTLPTWISGRLLLPPNGAKQPESVGNCTQTFVVLQCQPGSLEVAYADPSEGSFDHETAQRFLLSPGDEYFVPPQNAYYLRNHSKTVEAEVRFVIMKPSRLQLATAEKATTSSKKKTK</sequence>
<organism evidence="5">
    <name type="scientific">Aphanomyces invadans</name>
    <dbReference type="NCBI Taxonomy" id="157072"/>
    <lineage>
        <taxon>Eukaryota</taxon>
        <taxon>Sar</taxon>
        <taxon>Stramenopiles</taxon>
        <taxon>Oomycota</taxon>
        <taxon>Saprolegniomycetes</taxon>
        <taxon>Saprolegniales</taxon>
        <taxon>Verrucalvaceae</taxon>
        <taxon>Aphanomyces</taxon>
    </lineage>
</organism>
<feature type="compositionally biased region" description="Basic residues" evidence="4">
    <location>
        <begin position="147"/>
        <end position="159"/>
    </location>
</feature>
<evidence type="ECO:0008006" key="6">
    <source>
        <dbReference type="Google" id="ProtNLM"/>
    </source>
</evidence>
<gene>
    <name evidence="5" type="ORF">H310_02874</name>
</gene>
<dbReference type="GO" id="GO:0000776">
    <property type="term" value="C:kinetochore"/>
    <property type="evidence" value="ECO:0007669"/>
    <property type="project" value="InterPro"/>
</dbReference>
<feature type="compositionally biased region" description="Polar residues" evidence="4">
    <location>
        <begin position="109"/>
        <end position="121"/>
    </location>
</feature>
<dbReference type="eggNOG" id="ENOG502RU66">
    <property type="taxonomic scope" value="Eukaryota"/>
</dbReference>
<evidence type="ECO:0000256" key="4">
    <source>
        <dbReference type="SAM" id="MobiDB-lite"/>
    </source>
</evidence>
<dbReference type="RefSeq" id="XP_008864767.1">
    <property type="nucleotide sequence ID" value="XM_008866545.1"/>
</dbReference>
<dbReference type="InterPro" id="IPR014710">
    <property type="entry name" value="RmlC-like_jellyroll"/>
</dbReference>
<feature type="compositionally biased region" description="Polar residues" evidence="4">
    <location>
        <begin position="490"/>
        <end position="500"/>
    </location>
</feature>
<dbReference type="PANTHER" id="PTHR16684:SF11">
    <property type="entry name" value="CENTROMERE PROTEIN C"/>
    <property type="match status" value="1"/>
</dbReference>
<feature type="compositionally biased region" description="Basic residues" evidence="4">
    <location>
        <begin position="479"/>
        <end position="489"/>
    </location>
</feature>
<feature type="compositionally biased region" description="Polar residues" evidence="4">
    <location>
        <begin position="244"/>
        <end position="274"/>
    </location>
</feature>
<feature type="compositionally biased region" description="Polar residues" evidence="4">
    <location>
        <begin position="347"/>
        <end position="371"/>
    </location>
</feature>